<accession>A0AAN8G8F3</accession>
<evidence type="ECO:0008006" key="3">
    <source>
        <dbReference type="Google" id="ProtNLM"/>
    </source>
</evidence>
<sequence length="66" mass="7503">MVTNRSGERSFSALARIKNHLRSTMGQDCMESLALLCVEANLLDSINLDEIIKTFARRKARKEHIV</sequence>
<name>A0AAN8G8F3_PATCE</name>
<dbReference type="EMBL" id="JAZGQO010000018">
    <property type="protein sequence ID" value="KAK6167695.1"/>
    <property type="molecule type" value="Genomic_DNA"/>
</dbReference>
<protein>
    <recommendedName>
        <fullName evidence="3">HAT C-terminal dimerisation domain-containing protein</fullName>
    </recommendedName>
</protein>
<keyword evidence="2" id="KW-1185">Reference proteome</keyword>
<dbReference type="PANTHER" id="PTHR45749">
    <property type="match status" value="1"/>
</dbReference>
<gene>
    <name evidence="1" type="ORF">SNE40_021663</name>
</gene>
<proteinExistence type="predicted"/>
<reference evidence="1 2" key="1">
    <citation type="submission" date="2024-01" db="EMBL/GenBank/DDBJ databases">
        <title>The genome of the rayed Mediterranean limpet Patella caerulea (Linnaeus, 1758).</title>
        <authorList>
            <person name="Anh-Thu Weber A."/>
            <person name="Halstead-Nussloch G."/>
        </authorList>
    </citation>
    <scope>NUCLEOTIDE SEQUENCE [LARGE SCALE GENOMIC DNA]</scope>
    <source>
        <strain evidence="1">AATW-2023a</strain>
        <tissue evidence="1">Whole specimen</tissue>
    </source>
</reference>
<comment type="caution">
    <text evidence="1">The sequence shown here is derived from an EMBL/GenBank/DDBJ whole genome shotgun (WGS) entry which is preliminary data.</text>
</comment>
<evidence type="ECO:0000313" key="2">
    <source>
        <dbReference type="Proteomes" id="UP001347796"/>
    </source>
</evidence>
<dbReference type="Proteomes" id="UP001347796">
    <property type="component" value="Unassembled WGS sequence"/>
</dbReference>
<organism evidence="1 2">
    <name type="scientific">Patella caerulea</name>
    <name type="common">Rayed Mediterranean limpet</name>
    <dbReference type="NCBI Taxonomy" id="87958"/>
    <lineage>
        <taxon>Eukaryota</taxon>
        <taxon>Metazoa</taxon>
        <taxon>Spiralia</taxon>
        <taxon>Lophotrochozoa</taxon>
        <taxon>Mollusca</taxon>
        <taxon>Gastropoda</taxon>
        <taxon>Patellogastropoda</taxon>
        <taxon>Patelloidea</taxon>
        <taxon>Patellidae</taxon>
        <taxon>Patella</taxon>
    </lineage>
</organism>
<evidence type="ECO:0000313" key="1">
    <source>
        <dbReference type="EMBL" id="KAK6167695.1"/>
    </source>
</evidence>
<dbReference type="PANTHER" id="PTHR45749:SF21">
    <property type="entry name" value="DUF4371 DOMAIN-CONTAINING PROTEIN"/>
    <property type="match status" value="1"/>
</dbReference>
<dbReference type="AlphaFoldDB" id="A0AAN8G8F3"/>